<dbReference type="Proteomes" id="UP001174934">
    <property type="component" value="Unassembled WGS sequence"/>
</dbReference>
<dbReference type="EMBL" id="JAULSR010000001">
    <property type="protein sequence ID" value="KAK0635835.1"/>
    <property type="molecule type" value="Genomic_DNA"/>
</dbReference>
<organism evidence="2 3">
    <name type="scientific">Bombardia bombarda</name>
    <dbReference type="NCBI Taxonomy" id="252184"/>
    <lineage>
        <taxon>Eukaryota</taxon>
        <taxon>Fungi</taxon>
        <taxon>Dikarya</taxon>
        <taxon>Ascomycota</taxon>
        <taxon>Pezizomycotina</taxon>
        <taxon>Sordariomycetes</taxon>
        <taxon>Sordariomycetidae</taxon>
        <taxon>Sordariales</taxon>
        <taxon>Lasiosphaeriaceae</taxon>
        <taxon>Bombardia</taxon>
    </lineage>
</organism>
<evidence type="ECO:0000256" key="1">
    <source>
        <dbReference type="SAM" id="SignalP"/>
    </source>
</evidence>
<feature type="signal peptide" evidence="1">
    <location>
        <begin position="1"/>
        <end position="20"/>
    </location>
</feature>
<feature type="chain" id="PRO_5041259037" evidence="1">
    <location>
        <begin position="21"/>
        <end position="120"/>
    </location>
</feature>
<dbReference type="AlphaFoldDB" id="A0AA39XMR4"/>
<evidence type="ECO:0000313" key="2">
    <source>
        <dbReference type="EMBL" id="KAK0635835.1"/>
    </source>
</evidence>
<proteinExistence type="predicted"/>
<gene>
    <name evidence="2" type="ORF">B0T17DRAFT_503336</name>
</gene>
<comment type="caution">
    <text evidence="2">The sequence shown here is derived from an EMBL/GenBank/DDBJ whole genome shotgun (WGS) entry which is preliminary data.</text>
</comment>
<sequence length="120" mass="12762">MQLIPTTLATVLVTIGAANAAAISSRIPLMGIFRASATALCPLGPSDLYQIGLGAEDDSCRRFYNNVTYGAVDVQYWNSLCLFTIFNTLDCSDPGIVSGLGCWSPEGGLVAYKATCPYRN</sequence>
<keyword evidence="3" id="KW-1185">Reference proteome</keyword>
<keyword evidence="1" id="KW-0732">Signal</keyword>
<name>A0AA39XMR4_9PEZI</name>
<accession>A0AA39XMR4</accession>
<evidence type="ECO:0000313" key="3">
    <source>
        <dbReference type="Proteomes" id="UP001174934"/>
    </source>
</evidence>
<protein>
    <submittedName>
        <fullName evidence="2">Uncharacterized protein</fullName>
    </submittedName>
</protein>
<reference evidence="2" key="1">
    <citation type="submission" date="2023-06" db="EMBL/GenBank/DDBJ databases">
        <title>Genome-scale phylogeny and comparative genomics of the fungal order Sordariales.</title>
        <authorList>
            <consortium name="Lawrence Berkeley National Laboratory"/>
            <person name="Hensen N."/>
            <person name="Bonometti L."/>
            <person name="Westerberg I."/>
            <person name="Brannstrom I.O."/>
            <person name="Guillou S."/>
            <person name="Cros-Aarteil S."/>
            <person name="Calhoun S."/>
            <person name="Haridas S."/>
            <person name="Kuo A."/>
            <person name="Mondo S."/>
            <person name="Pangilinan J."/>
            <person name="Riley R."/>
            <person name="LaButti K."/>
            <person name="Andreopoulos B."/>
            <person name="Lipzen A."/>
            <person name="Chen C."/>
            <person name="Yanf M."/>
            <person name="Daum C."/>
            <person name="Ng V."/>
            <person name="Clum A."/>
            <person name="Steindorff A."/>
            <person name="Ohm R."/>
            <person name="Martin F."/>
            <person name="Silar P."/>
            <person name="Natvig D."/>
            <person name="Lalanne C."/>
            <person name="Gautier V."/>
            <person name="Ament-velasquez S.L."/>
            <person name="Kruys A."/>
            <person name="Hutchinson M.I."/>
            <person name="Powell A.J."/>
            <person name="Barry K."/>
            <person name="Miller A.N."/>
            <person name="Grigoriev I.V."/>
            <person name="Debuchy R."/>
            <person name="Gladieux P."/>
            <person name="Thoren M.H."/>
            <person name="Johannesson H."/>
        </authorList>
    </citation>
    <scope>NUCLEOTIDE SEQUENCE</scope>
    <source>
        <strain evidence="2">SMH3391-2</strain>
    </source>
</reference>